<comment type="caution">
    <text evidence="4">The sequence shown here is derived from an EMBL/GenBank/DDBJ whole genome shotgun (WGS) entry which is preliminary data.</text>
</comment>
<dbReference type="RefSeq" id="WP_116192089.1">
    <property type="nucleotide sequence ID" value="NZ_QTTN01000046.1"/>
</dbReference>
<dbReference type="Pfam" id="PF01301">
    <property type="entry name" value="Glyco_hydro_35"/>
    <property type="match status" value="1"/>
</dbReference>
<reference evidence="4 5" key="1">
    <citation type="submission" date="2018-08" db="EMBL/GenBank/DDBJ databases">
        <title>Genomic Encyclopedia of Type Strains, Phase III (KMG-III): the genomes of soil and plant-associated and newly described type strains.</title>
        <authorList>
            <person name="Whitman W."/>
        </authorList>
    </citation>
    <scope>NUCLEOTIDE SEQUENCE [LARGE SCALE GENOMIC DNA]</scope>
    <source>
        <strain evidence="4 5">CGMCC 1.10966</strain>
    </source>
</reference>
<dbReference type="SUPFAM" id="SSF49785">
    <property type="entry name" value="Galactose-binding domain-like"/>
    <property type="match status" value="1"/>
</dbReference>
<gene>
    <name evidence="4" type="ORF">A8990_14633</name>
</gene>
<sequence length="951" mass="103457">MNMEVKAEPALQLSASTLRIGGNAEIILCASLFYFRNPRAHWRERMEQLKAYGYNAIDVYFPWNFHESGEGIWDFSGEKDVEAFLQLAAEVGLWVVARPGPYICSEWDGGALPGYLFAKPGIVIRSTEAAYLKSVENWFDRILPILAKYEQQRGGSIICVQLENELDFYDCPDPNAYITALRDMAVSRGITAKLIACAGQGGLYEASGLVDGVAPTCNFYPNDMDPEFEAKVSAYESRLAELDLPLLVTETNRSHFLLRRLLSCGAKLLGPYLQVSGTNFGFTNGTNNWGKPLAFMTSDYDFYGMISPEGHVRSEAYEGRLMRRVINAYSSSLAEAVTAPASELATVVRSDRAATGTIAARQLRLKQGGQLLFSVNVGKQEEAVQFELSGEGLRVPQASRLTTVPGRCEILPIAVPLSAWGLEGTLNYATAELSDVLVADDGKKTIIVFHSEHEGEISLTLKQPIAAAEVEGMQKHEQQAEGTHLFTFAAAAGQIATSRLELADGHVIELVGLARADALLMDSHIHEGGYITIGSQIAYDDAPRDVAVNWSLKQVDAAAPLAAGSVYTPLADGADYLEKNGINRGYAWYEAVDQTLAGEQVQGVLVQQGSDVVSIYSDQAYLGSCVPGGGSRLIRTSEVQTGSKLTARVEIWGHTNFDDARLPALRLDSMKGIKGLTSVTKVQPLLHWRVLRTKPGTQPDLEFAAPDFNDSEWAIVTFGNWLSPDHPSAEYFRKTFTASESADSWTLHFGGIQAFAQVFVNGSAIGSVHPFDPYINISAYVRPGEDVQVTVFLERVLGLGAGEVILYEGNAAREWRLAASEEAELLGHAAQERTAAESHELPVRLEAGAVAWLYGKLDQPGEGNGWRVKVNGSNMKLTVFLGETIVGRLWTASGATRPSFSGGDQESFYLPGPWLNNGDQNELTILLEAVEAGEPALLESFTFLPVGILKG</sequence>
<dbReference type="PRINTS" id="PR00742">
    <property type="entry name" value="GLHYDRLASE35"/>
</dbReference>
<dbReference type="Gene3D" id="3.20.20.80">
    <property type="entry name" value="Glycosidases"/>
    <property type="match status" value="1"/>
</dbReference>
<proteinExistence type="inferred from homology"/>
<accession>A0A3D9R0K9</accession>
<protein>
    <submittedName>
        <fullName evidence="4">Beta-galactosidase</fullName>
    </submittedName>
</protein>
<dbReference type="Proteomes" id="UP000256304">
    <property type="component" value="Unassembled WGS sequence"/>
</dbReference>
<dbReference type="GO" id="GO:0004553">
    <property type="term" value="F:hydrolase activity, hydrolyzing O-glycosyl compounds"/>
    <property type="evidence" value="ECO:0007669"/>
    <property type="project" value="InterPro"/>
</dbReference>
<name>A0A3D9R0K9_9BACL</name>
<keyword evidence="5" id="KW-1185">Reference proteome</keyword>
<dbReference type="SUPFAM" id="SSF51445">
    <property type="entry name" value="(Trans)glycosidases"/>
    <property type="match status" value="1"/>
</dbReference>
<organism evidence="4 5">
    <name type="scientific">Paenibacillus taihuensis</name>
    <dbReference type="NCBI Taxonomy" id="1156355"/>
    <lineage>
        <taxon>Bacteria</taxon>
        <taxon>Bacillati</taxon>
        <taxon>Bacillota</taxon>
        <taxon>Bacilli</taxon>
        <taxon>Bacillales</taxon>
        <taxon>Paenibacillaceae</taxon>
        <taxon>Paenibacillus</taxon>
    </lineage>
</organism>
<comment type="similarity">
    <text evidence="1 2">Belongs to the glycosyl hydrolase 35 family.</text>
</comment>
<evidence type="ECO:0000256" key="1">
    <source>
        <dbReference type="ARBA" id="ARBA00009809"/>
    </source>
</evidence>
<dbReference type="InterPro" id="IPR008979">
    <property type="entry name" value="Galactose-bd-like_sf"/>
</dbReference>
<dbReference type="AlphaFoldDB" id="A0A3D9R0K9"/>
<feature type="domain" description="Glycoside hydrolase 35 catalytic" evidence="3">
    <location>
        <begin position="18"/>
        <end position="318"/>
    </location>
</feature>
<dbReference type="InterPro" id="IPR031330">
    <property type="entry name" value="Gly_Hdrlase_35_cat"/>
</dbReference>
<dbReference type="OrthoDB" id="9813184at2"/>
<dbReference type="GO" id="GO:0005975">
    <property type="term" value="P:carbohydrate metabolic process"/>
    <property type="evidence" value="ECO:0007669"/>
    <property type="project" value="InterPro"/>
</dbReference>
<dbReference type="InterPro" id="IPR017853">
    <property type="entry name" value="GH"/>
</dbReference>
<dbReference type="InterPro" id="IPR001944">
    <property type="entry name" value="Glycoside_Hdrlase_35"/>
</dbReference>
<dbReference type="Gene3D" id="2.60.120.260">
    <property type="entry name" value="Galactose-binding domain-like"/>
    <property type="match status" value="3"/>
</dbReference>
<evidence type="ECO:0000259" key="3">
    <source>
        <dbReference type="Pfam" id="PF01301"/>
    </source>
</evidence>
<evidence type="ECO:0000313" key="5">
    <source>
        <dbReference type="Proteomes" id="UP000256304"/>
    </source>
</evidence>
<evidence type="ECO:0000256" key="2">
    <source>
        <dbReference type="RuleBase" id="RU003679"/>
    </source>
</evidence>
<dbReference type="EMBL" id="QTTN01000046">
    <property type="protein sequence ID" value="REE66981.1"/>
    <property type="molecule type" value="Genomic_DNA"/>
</dbReference>
<dbReference type="PANTHER" id="PTHR23421">
    <property type="entry name" value="BETA-GALACTOSIDASE RELATED"/>
    <property type="match status" value="1"/>
</dbReference>
<evidence type="ECO:0000313" key="4">
    <source>
        <dbReference type="EMBL" id="REE66981.1"/>
    </source>
</evidence>